<organism evidence="4 5">
    <name type="scientific">Neisseria dumasiana</name>
    <dbReference type="NCBI Taxonomy" id="1931275"/>
    <lineage>
        <taxon>Bacteria</taxon>
        <taxon>Pseudomonadati</taxon>
        <taxon>Pseudomonadota</taxon>
        <taxon>Betaproteobacteria</taxon>
        <taxon>Neisseriales</taxon>
        <taxon>Neisseriaceae</taxon>
        <taxon>Neisseria</taxon>
    </lineage>
</organism>
<dbReference type="NCBIfam" id="TIGR01760">
    <property type="entry name" value="tape_meas_TP901"/>
    <property type="match status" value="1"/>
</dbReference>
<dbReference type="EMBL" id="MTAB01000003">
    <property type="protein sequence ID" value="OSI24644.1"/>
    <property type="molecule type" value="Genomic_DNA"/>
</dbReference>
<gene>
    <name evidence="4" type="ORF">BV912_01975</name>
</gene>
<dbReference type="Proteomes" id="UP000193303">
    <property type="component" value="Unassembled WGS sequence"/>
</dbReference>
<evidence type="ECO:0000259" key="3">
    <source>
        <dbReference type="Pfam" id="PF10145"/>
    </source>
</evidence>
<comment type="caution">
    <text evidence="4">The sequence shown here is derived from an EMBL/GenBank/DDBJ whole genome shotgun (WGS) entry which is preliminary data.</text>
</comment>
<dbReference type="OrthoDB" id="8019720at2"/>
<keyword evidence="2" id="KW-0812">Transmembrane</keyword>
<keyword evidence="1" id="KW-0175">Coiled coil</keyword>
<keyword evidence="2" id="KW-0472">Membrane</keyword>
<protein>
    <submittedName>
        <fullName evidence="4">Phage tail tape measure protein</fullName>
    </submittedName>
</protein>
<evidence type="ECO:0000256" key="1">
    <source>
        <dbReference type="SAM" id="Coils"/>
    </source>
</evidence>
<feature type="transmembrane region" description="Helical" evidence="2">
    <location>
        <begin position="659"/>
        <end position="679"/>
    </location>
</feature>
<dbReference type="InterPro" id="IPR010090">
    <property type="entry name" value="Phage_tape_meas"/>
</dbReference>
<feature type="coiled-coil region" evidence="1">
    <location>
        <begin position="146"/>
        <end position="176"/>
    </location>
</feature>
<feature type="transmembrane region" description="Helical" evidence="2">
    <location>
        <begin position="584"/>
        <end position="609"/>
    </location>
</feature>
<reference evidence="5" key="1">
    <citation type="submission" date="2017-01" db="EMBL/GenBank/DDBJ databases">
        <authorList>
            <person name="Mah S.A."/>
            <person name="Swanson W.J."/>
            <person name="Moy G.W."/>
            <person name="Vacquier V.D."/>
        </authorList>
    </citation>
    <scope>NUCLEOTIDE SEQUENCE [LARGE SCALE GENOMIC DNA]</scope>
    <source>
        <strain evidence="5">124861</strain>
    </source>
</reference>
<name>A0A1X3DKY3_9NEIS</name>
<feature type="transmembrane region" description="Helical" evidence="2">
    <location>
        <begin position="545"/>
        <end position="572"/>
    </location>
</feature>
<dbReference type="AlphaFoldDB" id="A0A1X3DKY3"/>
<sequence>MSKDLVMKIIMQAHDKASAGFAKVKAASQGLGGSLAKLQQEMRGLDKAQQMIASRNELSAKMKQNSLAIMENRKVQKALADEMARSVAPTRKQAVEMERLAKEAEKLRDAQSKAGGKMQELNAKLKTYGITARTSAEAQAQLNAKHDAAAAKIDKQKNALERLNKAQRHLDKARSIAGGMQSVSARSAVGAAAVGAGSAVPIRAYAESETAGMDLRVAMMDKAGKVSAQYAQIDALATKLGDKLPGTTADFKNLMTMLIRQGMSAQTILGGTGEAAALLAVQLKKSPEAAAEMAAKLQDATRGTEKEMLGIMDSVQRLYYAGVDDNNVLGAFSKLAPALDVVKMRGEAAMKTMGPLIGMIDQAGLSGESAGNALRKVFTRMMDNAKIQKKLKDYRGDGVAKDFDLRFTDKNGEFAGLDNMYKQLAKLQKLNTETRLGILQDIFGDDAETLQALNTMIEKGQAGYEEFAAKMENQASLKQRVDAQLGTLSNLWDAATGTGVNFLAAMGESVSGELKTLVEWMGSVNEKLSTWAKNNPETANTLMKIAAAVVLVLGVLAALSAVVGAVIVPLALMKFSWVTLVGSLATGTGVFGIIKTVVSALTVGLWGFAKAAAVFLFTNPFGWAILAVGLLVLLWRNWDKVKAAIVAGWQYLKNILRDNPILGFLLGPIGVIGTLIANFDRLKKKAIEVKNAIANSGIGRAVGGAYNTVKGWVGFSRGGYTGPGGVHEYAGPAHKGEVIFSQRDVAKFGGWRVVEAIRRGGMSMLARAGEKLRGWVGGGGMPALAGVVPVPKRGFAAAAGGASVNIGGDTVTINVHAAAGMSEQGIVDKIMSKLAEHEAGKARRYNSRFSDKD</sequence>
<dbReference type="Pfam" id="PF10145">
    <property type="entry name" value="PhageMin_Tail"/>
    <property type="match status" value="1"/>
</dbReference>
<feature type="domain" description="Phage tail tape measure protein" evidence="3">
    <location>
        <begin position="236"/>
        <end position="444"/>
    </location>
</feature>
<dbReference type="RefSeq" id="WP_085358048.1">
    <property type="nucleotide sequence ID" value="NZ_MTAB01000003.1"/>
</dbReference>
<evidence type="ECO:0000313" key="5">
    <source>
        <dbReference type="Proteomes" id="UP000193303"/>
    </source>
</evidence>
<evidence type="ECO:0000256" key="2">
    <source>
        <dbReference type="SAM" id="Phobius"/>
    </source>
</evidence>
<keyword evidence="2" id="KW-1133">Transmembrane helix</keyword>
<feature type="transmembrane region" description="Helical" evidence="2">
    <location>
        <begin position="621"/>
        <end position="638"/>
    </location>
</feature>
<proteinExistence type="predicted"/>
<accession>A0A1X3DKY3</accession>
<evidence type="ECO:0000313" key="4">
    <source>
        <dbReference type="EMBL" id="OSI24644.1"/>
    </source>
</evidence>